<keyword evidence="2" id="KW-1185">Reference proteome</keyword>
<comment type="caution">
    <text evidence="1">The sequence shown here is derived from an EMBL/GenBank/DDBJ whole genome shotgun (WGS) entry which is preliminary data.</text>
</comment>
<reference evidence="1 2" key="1">
    <citation type="submission" date="2018-03" db="EMBL/GenBank/DDBJ databases">
        <title>Draft genome sequence of Rohu Carp (Labeo rohita).</title>
        <authorList>
            <person name="Das P."/>
            <person name="Kushwaha B."/>
            <person name="Joshi C.G."/>
            <person name="Kumar D."/>
            <person name="Nagpure N.S."/>
            <person name="Sahoo L."/>
            <person name="Das S.P."/>
            <person name="Bit A."/>
            <person name="Patnaik S."/>
            <person name="Meher P.K."/>
            <person name="Jayasankar P."/>
            <person name="Koringa P.G."/>
            <person name="Patel N.V."/>
            <person name="Hinsu A.T."/>
            <person name="Kumar R."/>
            <person name="Pandey M."/>
            <person name="Agarwal S."/>
            <person name="Srivastava S."/>
            <person name="Singh M."/>
            <person name="Iquebal M.A."/>
            <person name="Jaiswal S."/>
            <person name="Angadi U.B."/>
            <person name="Kumar N."/>
            <person name="Raza M."/>
            <person name="Shah T.M."/>
            <person name="Rai A."/>
            <person name="Jena J.K."/>
        </authorList>
    </citation>
    <scope>NUCLEOTIDE SEQUENCE [LARGE SCALE GENOMIC DNA]</scope>
    <source>
        <strain evidence="1">DASCIFA01</strain>
        <tissue evidence="1">Testis</tissue>
    </source>
</reference>
<proteinExistence type="predicted"/>
<dbReference type="EMBL" id="QBIY01013533">
    <property type="protein sequence ID" value="RXN02451.1"/>
    <property type="molecule type" value="Genomic_DNA"/>
</dbReference>
<evidence type="ECO:0000313" key="2">
    <source>
        <dbReference type="Proteomes" id="UP000290572"/>
    </source>
</evidence>
<name>A0A498L210_LABRO</name>
<sequence length="73" mass="8650">MAGEFQRPDPLVFDENIAENWHILEQEFDIFIAAAHRDKPRRTQAFILLNLADPEAIERERSFVYAQELTYEI</sequence>
<organism evidence="1 2">
    <name type="scientific">Labeo rohita</name>
    <name type="common">Indian major carp</name>
    <name type="synonym">Cyprinus rohita</name>
    <dbReference type="NCBI Taxonomy" id="84645"/>
    <lineage>
        <taxon>Eukaryota</taxon>
        <taxon>Metazoa</taxon>
        <taxon>Chordata</taxon>
        <taxon>Craniata</taxon>
        <taxon>Vertebrata</taxon>
        <taxon>Euteleostomi</taxon>
        <taxon>Actinopterygii</taxon>
        <taxon>Neopterygii</taxon>
        <taxon>Teleostei</taxon>
        <taxon>Ostariophysi</taxon>
        <taxon>Cypriniformes</taxon>
        <taxon>Cyprinidae</taxon>
        <taxon>Labeoninae</taxon>
        <taxon>Labeonini</taxon>
        <taxon>Labeo</taxon>
    </lineage>
</organism>
<evidence type="ECO:0000313" key="1">
    <source>
        <dbReference type="EMBL" id="RXN02451.1"/>
    </source>
</evidence>
<protein>
    <submittedName>
        <fullName evidence="1">Splicing factor 3A subunit 3</fullName>
    </submittedName>
</protein>
<dbReference type="Proteomes" id="UP000290572">
    <property type="component" value="Unassembled WGS sequence"/>
</dbReference>
<accession>A0A498L210</accession>
<gene>
    <name evidence="1" type="ORF">ROHU_035017</name>
</gene>
<dbReference type="AlphaFoldDB" id="A0A498L210"/>